<dbReference type="PANTHER" id="PTHR31218">
    <property type="entry name" value="WAT1-RELATED PROTEIN"/>
    <property type="match status" value="1"/>
</dbReference>
<dbReference type="Pfam" id="PF00892">
    <property type="entry name" value="EamA"/>
    <property type="match status" value="1"/>
</dbReference>
<gene>
    <name evidence="8" type="ORF">PIB30_048288</name>
</gene>
<accession>A0ABU6UJT0</accession>
<sequence>MMMLLRMLKCVANVLNQLKPVILMVLLQVAFIAGNIFYKFAINDEMSVNVLTTYRLAFGAVFIVPLVPIFERNKRPKMTWRLFFMSFLCGLFGDTLINNVFDMEQRNKNPKAP</sequence>
<feature type="transmembrane region" description="Helical" evidence="6">
    <location>
        <begin position="21"/>
        <end position="41"/>
    </location>
</feature>
<comment type="similarity">
    <text evidence="2 6">Belongs to the drug/metabolite transporter (DMT) superfamily. Plant drug/metabolite exporter (P-DME) (TC 2.A.7.4) family.</text>
</comment>
<keyword evidence="9" id="KW-1185">Reference proteome</keyword>
<evidence type="ECO:0000259" key="7">
    <source>
        <dbReference type="Pfam" id="PF00892"/>
    </source>
</evidence>
<feature type="transmembrane region" description="Helical" evidence="6">
    <location>
        <begin position="82"/>
        <end position="101"/>
    </location>
</feature>
<comment type="caution">
    <text evidence="8">The sequence shown here is derived from an EMBL/GenBank/DDBJ whole genome shotgun (WGS) entry which is preliminary data.</text>
</comment>
<dbReference type="InterPro" id="IPR030184">
    <property type="entry name" value="WAT1-related"/>
</dbReference>
<keyword evidence="4 6" id="KW-1133">Transmembrane helix</keyword>
<protein>
    <recommendedName>
        <fullName evidence="6">WAT1-related protein</fullName>
    </recommendedName>
</protein>
<dbReference type="Proteomes" id="UP001341840">
    <property type="component" value="Unassembled WGS sequence"/>
</dbReference>
<comment type="subcellular location">
    <subcellularLocation>
        <location evidence="1 6">Membrane</location>
        <topology evidence="1 6">Multi-pass membrane protein</topology>
    </subcellularLocation>
</comment>
<evidence type="ECO:0000313" key="8">
    <source>
        <dbReference type="EMBL" id="MED6160108.1"/>
    </source>
</evidence>
<dbReference type="InterPro" id="IPR000620">
    <property type="entry name" value="EamA_dom"/>
</dbReference>
<evidence type="ECO:0000313" key="9">
    <source>
        <dbReference type="Proteomes" id="UP001341840"/>
    </source>
</evidence>
<evidence type="ECO:0000256" key="3">
    <source>
        <dbReference type="ARBA" id="ARBA00022692"/>
    </source>
</evidence>
<evidence type="ECO:0000256" key="1">
    <source>
        <dbReference type="ARBA" id="ARBA00004141"/>
    </source>
</evidence>
<organism evidence="8 9">
    <name type="scientific">Stylosanthes scabra</name>
    <dbReference type="NCBI Taxonomy" id="79078"/>
    <lineage>
        <taxon>Eukaryota</taxon>
        <taxon>Viridiplantae</taxon>
        <taxon>Streptophyta</taxon>
        <taxon>Embryophyta</taxon>
        <taxon>Tracheophyta</taxon>
        <taxon>Spermatophyta</taxon>
        <taxon>Magnoliopsida</taxon>
        <taxon>eudicotyledons</taxon>
        <taxon>Gunneridae</taxon>
        <taxon>Pentapetalae</taxon>
        <taxon>rosids</taxon>
        <taxon>fabids</taxon>
        <taxon>Fabales</taxon>
        <taxon>Fabaceae</taxon>
        <taxon>Papilionoideae</taxon>
        <taxon>50 kb inversion clade</taxon>
        <taxon>dalbergioids sensu lato</taxon>
        <taxon>Dalbergieae</taxon>
        <taxon>Pterocarpus clade</taxon>
        <taxon>Stylosanthes</taxon>
    </lineage>
</organism>
<reference evidence="8 9" key="1">
    <citation type="journal article" date="2023" name="Plants (Basel)">
        <title>Bridging the Gap: Combining Genomics and Transcriptomics Approaches to Understand Stylosanthes scabra, an Orphan Legume from the Brazilian Caatinga.</title>
        <authorList>
            <person name="Ferreira-Neto J.R.C."/>
            <person name="da Silva M.D."/>
            <person name="Binneck E."/>
            <person name="de Melo N.F."/>
            <person name="da Silva R.H."/>
            <person name="de Melo A.L.T.M."/>
            <person name="Pandolfi V."/>
            <person name="Bustamante F.O."/>
            <person name="Brasileiro-Vidal A.C."/>
            <person name="Benko-Iseppon A.M."/>
        </authorList>
    </citation>
    <scope>NUCLEOTIDE SEQUENCE [LARGE SCALE GENOMIC DNA]</scope>
    <source>
        <tissue evidence="8">Leaves</tissue>
    </source>
</reference>
<evidence type="ECO:0000256" key="6">
    <source>
        <dbReference type="RuleBase" id="RU363077"/>
    </source>
</evidence>
<evidence type="ECO:0000256" key="2">
    <source>
        <dbReference type="ARBA" id="ARBA00007635"/>
    </source>
</evidence>
<name>A0ABU6UJT0_9FABA</name>
<keyword evidence="5 6" id="KW-0472">Membrane</keyword>
<feature type="domain" description="EamA" evidence="7">
    <location>
        <begin position="21"/>
        <end position="98"/>
    </location>
</feature>
<proteinExistence type="inferred from homology"/>
<comment type="caution">
    <text evidence="6">Lacks conserved residue(s) required for the propagation of feature annotation.</text>
</comment>
<dbReference type="EMBL" id="JASCZI010121144">
    <property type="protein sequence ID" value="MED6160108.1"/>
    <property type="molecule type" value="Genomic_DNA"/>
</dbReference>
<keyword evidence="3 6" id="KW-0812">Transmembrane</keyword>
<evidence type="ECO:0000256" key="4">
    <source>
        <dbReference type="ARBA" id="ARBA00022989"/>
    </source>
</evidence>
<feature type="transmembrane region" description="Helical" evidence="6">
    <location>
        <begin position="53"/>
        <end position="70"/>
    </location>
</feature>
<evidence type="ECO:0000256" key="5">
    <source>
        <dbReference type="ARBA" id="ARBA00023136"/>
    </source>
</evidence>